<organism evidence="1 2">
    <name type="scientific">Haemonchus contortus</name>
    <name type="common">Barber pole worm</name>
    <dbReference type="NCBI Taxonomy" id="6289"/>
    <lineage>
        <taxon>Eukaryota</taxon>
        <taxon>Metazoa</taxon>
        <taxon>Ecdysozoa</taxon>
        <taxon>Nematoda</taxon>
        <taxon>Chromadorea</taxon>
        <taxon>Rhabditida</taxon>
        <taxon>Rhabditina</taxon>
        <taxon>Rhabditomorpha</taxon>
        <taxon>Strongyloidea</taxon>
        <taxon>Trichostrongylidae</taxon>
        <taxon>Haemonchus</taxon>
    </lineage>
</organism>
<keyword evidence="1" id="KW-1185">Reference proteome</keyword>
<dbReference type="WBParaSite" id="HCON_00102280-00001">
    <property type="protein sequence ID" value="HCON_00102280-00001"/>
    <property type="gene ID" value="HCON_00102280"/>
</dbReference>
<accession>A0A7I4YJQ5</accession>
<reference evidence="2" key="1">
    <citation type="submission" date="2020-12" db="UniProtKB">
        <authorList>
            <consortium name="WormBaseParasite"/>
        </authorList>
    </citation>
    <scope>IDENTIFICATION</scope>
    <source>
        <strain evidence="2">MHco3</strain>
    </source>
</reference>
<sequence length="120" mass="13201">MMTKQDSVPCLSIDFKPTGVARTLVSPGRYSTLQRVRGRYVATDPSCFCRHLRLHRSFSSPSHSQQPGRLHLHARTRRKVHWRSSRGILGTTIVPSSVGATAVEVNLTQGRSGGVVGRHG</sequence>
<proteinExistence type="predicted"/>
<protein>
    <submittedName>
        <fullName evidence="2">Uncharacterized protein</fullName>
    </submittedName>
</protein>
<evidence type="ECO:0000313" key="1">
    <source>
        <dbReference type="Proteomes" id="UP000025227"/>
    </source>
</evidence>
<evidence type="ECO:0000313" key="2">
    <source>
        <dbReference type="WBParaSite" id="HCON_00102280-00001"/>
    </source>
</evidence>
<dbReference type="Proteomes" id="UP000025227">
    <property type="component" value="Unplaced"/>
</dbReference>
<name>A0A7I4YJQ5_HAECO</name>
<dbReference type="AlphaFoldDB" id="A0A7I4YJQ5"/>